<feature type="transmembrane region" description="Helical" evidence="1">
    <location>
        <begin position="12"/>
        <end position="29"/>
    </location>
</feature>
<reference evidence="2 3" key="1">
    <citation type="submission" date="2018-06" db="EMBL/GenBank/DDBJ databases">
        <title>Flavobacterium tibetense sp. nov., isolated from a wetland YonghuCo on Tibetan Plateau.</title>
        <authorList>
            <person name="Xing P."/>
            <person name="Phurbu D."/>
            <person name="Lu H."/>
        </authorList>
    </citation>
    <scope>NUCLEOTIDE SEQUENCE [LARGE SCALE GENOMIC DNA]</scope>
    <source>
        <strain evidence="2 3">YH5</strain>
    </source>
</reference>
<organism evidence="2 3">
    <name type="scientific">Flavobacterium tibetense</name>
    <dbReference type="NCBI Taxonomy" id="2233533"/>
    <lineage>
        <taxon>Bacteria</taxon>
        <taxon>Pseudomonadati</taxon>
        <taxon>Bacteroidota</taxon>
        <taxon>Flavobacteriia</taxon>
        <taxon>Flavobacteriales</taxon>
        <taxon>Flavobacteriaceae</taxon>
        <taxon>Flavobacterium</taxon>
    </lineage>
</organism>
<dbReference type="OrthoDB" id="660361at2"/>
<dbReference type="InterPro" id="IPR025250">
    <property type="entry name" value="DUF4199"/>
</dbReference>
<name>A0A365P4D6_9FLAO</name>
<evidence type="ECO:0000313" key="3">
    <source>
        <dbReference type="Proteomes" id="UP000253319"/>
    </source>
</evidence>
<dbReference type="Pfam" id="PF13858">
    <property type="entry name" value="DUF4199"/>
    <property type="match status" value="1"/>
</dbReference>
<evidence type="ECO:0000256" key="1">
    <source>
        <dbReference type="SAM" id="Phobius"/>
    </source>
</evidence>
<dbReference type="EMBL" id="QLST01000003">
    <property type="protein sequence ID" value="RBA29280.1"/>
    <property type="molecule type" value="Genomic_DNA"/>
</dbReference>
<accession>A0A365P4D6</accession>
<proteinExistence type="predicted"/>
<dbReference type="RefSeq" id="WP_113988278.1">
    <property type="nucleotide sequence ID" value="NZ_QLST01000003.1"/>
</dbReference>
<evidence type="ECO:0008006" key="4">
    <source>
        <dbReference type="Google" id="ProtNLM"/>
    </source>
</evidence>
<sequence length="172" mass="19543">MNEIIKKNGIKFGIIIGLLAIVFEVIKYLGGLAIYKMPVVGLVIGLVYWIIRIYQSSVIKKEFNNIISLKEVFTALLISTTLGILISILFNFVFYNFIVAEFKPELNDFMNSSMVELFKIMGRETNEIKELAENDNFSIINLGKSGVFSILFSSFFNLILAAIFKNKSKDQF</sequence>
<gene>
    <name evidence="2" type="ORF">DPN68_03755</name>
</gene>
<keyword evidence="1" id="KW-0812">Transmembrane</keyword>
<feature type="transmembrane region" description="Helical" evidence="1">
    <location>
        <begin position="146"/>
        <end position="164"/>
    </location>
</feature>
<keyword evidence="3" id="KW-1185">Reference proteome</keyword>
<feature type="transmembrane region" description="Helical" evidence="1">
    <location>
        <begin position="72"/>
        <end position="98"/>
    </location>
</feature>
<keyword evidence="1" id="KW-1133">Transmembrane helix</keyword>
<protein>
    <recommendedName>
        <fullName evidence="4">DUF4199 domain-containing protein</fullName>
    </recommendedName>
</protein>
<dbReference type="AlphaFoldDB" id="A0A365P4D6"/>
<feature type="transmembrane region" description="Helical" evidence="1">
    <location>
        <begin position="35"/>
        <end position="51"/>
    </location>
</feature>
<dbReference type="Proteomes" id="UP000253319">
    <property type="component" value="Unassembled WGS sequence"/>
</dbReference>
<evidence type="ECO:0000313" key="2">
    <source>
        <dbReference type="EMBL" id="RBA29280.1"/>
    </source>
</evidence>
<comment type="caution">
    <text evidence="2">The sequence shown here is derived from an EMBL/GenBank/DDBJ whole genome shotgun (WGS) entry which is preliminary data.</text>
</comment>
<keyword evidence="1" id="KW-0472">Membrane</keyword>